<evidence type="ECO:0000256" key="2">
    <source>
        <dbReference type="ARBA" id="ARBA00007145"/>
    </source>
</evidence>
<dbReference type="CDD" id="cd00553">
    <property type="entry name" value="NAD_synthase"/>
    <property type="match status" value="1"/>
</dbReference>
<dbReference type="InterPro" id="IPR014729">
    <property type="entry name" value="Rossmann-like_a/b/a_fold"/>
</dbReference>
<feature type="binding site" evidence="7">
    <location>
        <position position="408"/>
    </location>
    <ligand>
        <name>ATP</name>
        <dbReference type="ChEBI" id="CHEBI:30616"/>
    </ligand>
</feature>
<dbReference type="InterPro" id="IPR036526">
    <property type="entry name" value="C-N_Hydrolase_sf"/>
</dbReference>
<evidence type="ECO:0000259" key="10">
    <source>
        <dbReference type="PROSITE" id="PS50263"/>
    </source>
</evidence>
<feature type="binding site" evidence="7">
    <location>
        <position position="413"/>
    </location>
    <ligand>
        <name>deamido-NAD(+)</name>
        <dbReference type="ChEBI" id="CHEBI:58437"/>
        <note>ligand shared between two neighboring subunits</note>
    </ligand>
</feature>
<feature type="active site" description="Nucleophile; for glutaminase activity" evidence="7">
    <location>
        <position position="148"/>
    </location>
</feature>
<dbReference type="NCBIfam" id="TIGR00552">
    <property type="entry name" value="nadE"/>
    <property type="match status" value="1"/>
</dbReference>
<dbReference type="InterPro" id="IPR022310">
    <property type="entry name" value="NAD/GMP_synthase"/>
</dbReference>
<dbReference type="GO" id="GO:0003952">
    <property type="term" value="F:NAD+ synthase (glutamine-hydrolyzing) activity"/>
    <property type="evidence" value="ECO:0007669"/>
    <property type="project" value="UniProtKB-EC"/>
</dbReference>
<evidence type="ECO:0000313" key="11">
    <source>
        <dbReference type="EMBL" id="MCW9714089.1"/>
    </source>
</evidence>
<dbReference type="Gene3D" id="3.60.110.10">
    <property type="entry name" value="Carbon-nitrogen hydrolase"/>
    <property type="match status" value="1"/>
</dbReference>
<evidence type="ECO:0000256" key="7">
    <source>
        <dbReference type="HAMAP-Rule" id="MF_02090"/>
    </source>
</evidence>
<evidence type="ECO:0000256" key="9">
    <source>
        <dbReference type="RuleBase" id="RU003811"/>
    </source>
</evidence>
<dbReference type="SUPFAM" id="SSF56317">
    <property type="entry name" value="Carbon-nitrogen hydrolase"/>
    <property type="match status" value="1"/>
</dbReference>
<dbReference type="EC" id="6.3.5.1" evidence="7 8"/>
<dbReference type="RefSeq" id="WP_265791165.1">
    <property type="nucleotide sequence ID" value="NZ_BAABRS010000004.1"/>
</dbReference>
<feature type="binding site" evidence="7">
    <location>
        <position position="384"/>
    </location>
    <ligand>
        <name>deamido-NAD(+)</name>
        <dbReference type="ChEBI" id="CHEBI:58437"/>
        <note>ligand shared between two neighboring subunits</note>
    </ligand>
</feature>
<protein>
    <recommendedName>
        <fullName evidence="7 8">Glutamine-dependent NAD(+) synthetase</fullName>
        <ecNumber evidence="7 8">6.3.5.1</ecNumber>
    </recommendedName>
    <alternativeName>
        <fullName evidence="7 8">NAD(+) synthase [glutamine-hydrolyzing]</fullName>
    </alternativeName>
</protein>
<dbReference type="InterPro" id="IPR003694">
    <property type="entry name" value="NAD_synthase"/>
</dbReference>
<comment type="catalytic activity">
    <reaction evidence="7 8">
        <text>deamido-NAD(+) + L-glutamine + ATP + H2O = L-glutamate + AMP + diphosphate + NAD(+) + H(+)</text>
        <dbReference type="Rhea" id="RHEA:24384"/>
        <dbReference type="ChEBI" id="CHEBI:15377"/>
        <dbReference type="ChEBI" id="CHEBI:15378"/>
        <dbReference type="ChEBI" id="CHEBI:29985"/>
        <dbReference type="ChEBI" id="CHEBI:30616"/>
        <dbReference type="ChEBI" id="CHEBI:33019"/>
        <dbReference type="ChEBI" id="CHEBI:57540"/>
        <dbReference type="ChEBI" id="CHEBI:58359"/>
        <dbReference type="ChEBI" id="CHEBI:58437"/>
        <dbReference type="ChEBI" id="CHEBI:456215"/>
        <dbReference type="EC" id="6.3.5.1"/>
    </reaction>
</comment>
<evidence type="ECO:0000256" key="6">
    <source>
        <dbReference type="ARBA" id="ARBA00023027"/>
    </source>
</evidence>
<comment type="pathway">
    <text evidence="1 7 8">Cofactor biosynthesis; NAD(+) biosynthesis; NAD(+) from deamido-NAD(+) (L-Gln route): step 1/1.</text>
</comment>
<evidence type="ECO:0000256" key="8">
    <source>
        <dbReference type="PIRNR" id="PIRNR006630"/>
    </source>
</evidence>
<comment type="caution">
    <text evidence="7">Lacks conserved residue(s) required for the propagation of feature annotation.</text>
</comment>
<feature type="binding site" evidence="7">
    <location>
        <position position="185"/>
    </location>
    <ligand>
        <name>L-glutamine</name>
        <dbReference type="ChEBI" id="CHEBI:58359"/>
    </ligand>
</feature>
<dbReference type="PIRSF" id="PIRSF006630">
    <property type="entry name" value="NADS_GAT"/>
    <property type="match status" value="1"/>
</dbReference>
<accession>A0ABT3Q1U0</accession>
<feature type="binding site" evidence="7">
    <location>
        <position position="526"/>
    </location>
    <ligand>
        <name>deamido-NAD(+)</name>
        <dbReference type="ChEBI" id="CHEBI:58437"/>
        <note>ligand shared between two neighboring subunits</note>
    </ligand>
</feature>
<dbReference type="Gene3D" id="3.40.50.620">
    <property type="entry name" value="HUPs"/>
    <property type="match status" value="1"/>
</dbReference>
<dbReference type="Pfam" id="PF00795">
    <property type="entry name" value="CN_hydrolase"/>
    <property type="match status" value="1"/>
</dbReference>
<organism evidence="11 12">
    <name type="scientific">Fodinibius salicampi</name>
    <dbReference type="NCBI Taxonomy" id="1920655"/>
    <lineage>
        <taxon>Bacteria</taxon>
        <taxon>Pseudomonadati</taxon>
        <taxon>Balneolota</taxon>
        <taxon>Balneolia</taxon>
        <taxon>Balneolales</taxon>
        <taxon>Balneolaceae</taxon>
        <taxon>Fodinibius</taxon>
    </lineage>
</organism>
<evidence type="ECO:0000313" key="12">
    <source>
        <dbReference type="Proteomes" id="UP001207337"/>
    </source>
</evidence>
<feature type="binding site" evidence="7">
    <location>
        <position position="191"/>
    </location>
    <ligand>
        <name>L-glutamine</name>
        <dbReference type="ChEBI" id="CHEBI:58359"/>
    </ligand>
</feature>
<sequence length="558" mass="62403">MEIRVAQLNPIIGDIQGNEQKIVQTLMAAQQDNIDLLVLPEMVTCGYPPMDLLEYPSFLQELYKMNNRLAGKVENTVLILGTVTPNHTGRGRKCYNSALVLYQGKVMAEIHKALLPTYDVFDEHRYFEPGRSFECIELFGEKLGITICEDIWYNYSEPQYLTYDLNPARELADKGAEIILNISASPYTRNKPVGRERMLRKQVDNLKLPILYANQVGGNTELISDGDSLAMDQNGNVKKRCTLFEEDAIDINWEGEGSSLQVKNDVKTNTPSLPEQQFKGLVTGLRDYLQKTEVADKVVLGLSGGIDSSLVACIAREALGDDKVIGITMPSEFSSTGSVTDSEELANNLGIGLHEIAIKDTYDSFNDTLAPLFQDTSFGVAEENLQPRIRGTLLMAYSNKFGHMLLNTGNKSELATGFCTLYGDMAGGLSVIGDLYKQEVYAMAHWLNNEYYNDEIIPQSVLNKPPSAELRPDQKDADSLPDYEVLDAILQAYIEEQKTIDEIIAQNFEKETVNRILGLVDQMEYKRAQAAPVLKLSSKSFGSGRRWPLVQRWTQNRS</sequence>
<evidence type="ECO:0000256" key="5">
    <source>
        <dbReference type="ARBA" id="ARBA00022840"/>
    </source>
</evidence>
<reference evidence="11 12" key="1">
    <citation type="submission" date="2021-11" db="EMBL/GenBank/DDBJ databases">
        <title>Aliifidinibius sp. nov., a new bacterium isolated from saline soil.</title>
        <authorList>
            <person name="Galisteo C."/>
            <person name="De La Haba R."/>
            <person name="Sanchez-Porro C."/>
            <person name="Ventosa A."/>
        </authorList>
    </citation>
    <scope>NUCLEOTIDE SEQUENCE [LARGE SCALE GENOMIC DNA]</scope>
    <source>
        <strain evidence="11 12">KACC 190600</strain>
    </source>
</reference>
<evidence type="ECO:0000256" key="4">
    <source>
        <dbReference type="ARBA" id="ARBA00022741"/>
    </source>
</evidence>
<feature type="binding site" evidence="7">
    <location>
        <position position="118"/>
    </location>
    <ligand>
        <name>L-glutamine</name>
        <dbReference type="ChEBI" id="CHEBI:58359"/>
    </ligand>
</feature>
<dbReference type="NCBIfam" id="NF010588">
    <property type="entry name" value="PRK13981.1"/>
    <property type="match status" value="1"/>
</dbReference>
<dbReference type="EMBL" id="JAJNDC010000004">
    <property type="protein sequence ID" value="MCW9714089.1"/>
    <property type="molecule type" value="Genomic_DNA"/>
</dbReference>
<dbReference type="Proteomes" id="UP001207337">
    <property type="component" value="Unassembled WGS sequence"/>
</dbReference>
<dbReference type="CDD" id="cd07570">
    <property type="entry name" value="GAT_Gln-NAD-synth"/>
    <property type="match status" value="1"/>
</dbReference>
<gene>
    <name evidence="7" type="primary">nadE</name>
    <name evidence="11" type="ORF">LQ318_14345</name>
</gene>
<comment type="similarity">
    <text evidence="9">Belongs to the NAD synthetase family.</text>
</comment>
<dbReference type="SUPFAM" id="SSF52402">
    <property type="entry name" value="Adenine nucleotide alpha hydrolases-like"/>
    <property type="match status" value="1"/>
</dbReference>
<keyword evidence="3 7" id="KW-0436">Ligase</keyword>
<keyword evidence="6 7" id="KW-0520">NAD</keyword>
<name>A0ABT3Q1U0_9BACT</name>
<keyword evidence="4 7" id="KW-0547">Nucleotide-binding</keyword>
<dbReference type="PANTHER" id="PTHR23090">
    <property type="entry name" value="NH 3 /GLUTAMINE-DEPENDENT NAD + SYNTHETASE"/>
    <property type="match status" value="1"/>
</dbReference>
<feature type="domain" description="CN hydrolase" evidence="10">
    <location>
        <begin position="1"/>
        <end position="259"/>
    </location>
</feature>
<comment type="caution">
    <text evidence="11">The sequence shown here is derived from an EMBL/GenBank/DDBJ whole genome shotgun (WGS) entry which is preliminary data.</text>
</comment>
<dbReference type="InterPro" id="IPR003010">
    <property type="entry name" value="C-N_Hydrolase"/>
</dbReference>
<feature type="active site" description="Proton acceptor; for glutaminase activity" evidence="7">
    <location>
        <position position="41"/>
    </location>
</feature>
<dbReference type="HAMAP" id="MF_02090">
    <property type="entry name" value="NadE_glutamine_dep"/>
    <property type="match status" value="1"/>
</dbReference>
<feature type="active site" description="For glutaminase activity" evidence="7">
    <location>
        <position position="112"/>
    </location>
</feature>
<dbReference type="Pfam" id="PF02540">
    <property type="entry name" value="NAD_synthase"/>
    <property type="match status" value="1"/>
</dbReference>
<evidence type="ECO:0000256" key="1">
    <source>
        <dbReference type="ARBA" id="ARBA00005188"/>
    </source>
</evidence>
<keyword evidence="5 7" id="KW-0067">ATP-binding</keyword>
<comment type="similarity">
    <text evidence="2 7 8">In the C-terminal section; belongs to the NAD synthetase family.</text>
</comment>
<proteinExistence type="inferred from homology"/>
<comment type="function">
    <text evidence="7">Catalyzes the ATP-dependent amidation of deamido-NAD to form NAD. Uses L-glutamine as a nitrogen source.</text>
</comment>
<feature type="binding site" evidence="7">
    <location>
        <begin position="301"/>
        <end position="308"/>
    </location>
    <ligand>
        <name>ATP</name>
        <dbReference type="ChEBI" id="CHEBI:30616"/>
    </ligand>
</feature>
<evidence type="ECO:0000256" key="3">
    <source>
        <dbReference type="ARBA" id="ARBA00022598"/>
    </source>
</evidence>
<dbReference type="PANTHER" id="PTHR23090:SF9">
    <property type="entry name" value="GLUTAMINE-DEPENDENT NAD(+) SYNTHETASE"/>
    <property type="match status" value="1"/>
</dbReference>
<dbReference type="PROSITE" id="PS50263">
    <property type="entry name" value="CN_HYDROLASE"/>
    <property type="match status" value="1"/>
</dbReference>
<keyword evidence="12" id="KW-1185">Reference proteome</keyword>
<dbReference type="InterPro" id="IPR014445">
    <property type="entry name" value="Gln-dep_NAD_synthase"/>
</dbReference>